<proteinExistence type="predicted"/>
<organism evidence="1 2">
    <name type="scientific">Elysia crispata</name>
    <name type="common">lettuce slug</name>
    <dbReference type="NCBI Taxonomy" id="231223"/>
    <lineage>
        <taxon>Eukaryota</taxon>
        <taxon>Metazoa</taxon>
        <taxon>Spiralia</taxon>
        <taxon>Lophotrochozoa</taxon>
        <taxon>Mollusca</taxon>
        <taxon>Gastropoda</taxon>
        <taxon>Heterobranchia</taxon>
        <taxon>Euthyneura</taxon>
        <taxon>Panpulmonata</taxon>
        <taxon>Sacoglossa</taxon>
        <taxon>Placobranchoidea</taxon>
        <taxon>Plakobranchidae</taxon>
        <taxon>Elysia</taxon>
    </lineage>
</organism>
<dbReference type="EMBL" id="JAWDGP010002241">
    <property type="protein sequence ID" value="KAK3784477.1"/>
    <property type="molecule type" value="Genomic_DNA"/>
</dbReference>
<accession>A0AAE1ABE0</accession>
<protein>
    <submittedName>
        <fullName evidence="1">Uncharacterized protein</fullName>
    </submittedName>
</protein>
<gene>
    <name evidence="1" type="ORF">RRG08_066655</name>
</gene>
<sequence>MIELQTLHEQKRVKTAGDARLDNITRSSINFDTLWGSKSARVSDKAECSLVVYRGEIHQELLVAPWQQITSDRKFEKKYFLYDACYFVHQKENTALDITILSGILLYLVRWCNYSDELSA</sequence>
<reference evidence="1" key="1">
    <citation type="journal article" date="2023" name="G3 (Bethesda)">
        <title>A reference genome for the long-term kleptoplast-retaining sea slug Elysia crispata morphotype clarki.</title>
        <authorList>
            <person name="Eastman K.E."/>
            <person name="Pendleton A.L."/>
            <person name="Shaikh M.A."/>
            <person name="Suttiyut T."/>
            <person name="Ogas R."/>
            <person name="Tomko P."/>
            <person name="Gavelis G."/>
            <person name="Widhalm J.R."/>
            <person name="Wisecaver J.H."/>
        </authorList>
    </citation>
    <scope>NUCLEOTIDE SEQUENCE</scope>
    <source>
        <strain evidence="1">ECLA1</strain>
    </source>
</reference>
<name>A0AAE1ABE0_9GAST</name>
<keyword evidence="2" id="KW-1185">Reference proteome</keyword>
<evidence type="ECO:0000313" key="2">
    <source>
        <dbReference type="Proteomes" id="UP001283361"/>
    </source>
</evidence>
<evidence type="ECO:0000313" key="1">
    <source>
        <dbReference type="EMBL" id="KAK3784477.1"/>
    </source>
</evidence>
<dbReference type="Proteomes" id="UP001283361">
    <property type="component" value="Unassembled WGS sequence"/>
</dbReference>
<dbReference type="AlphaFoldDB" id="A0AAE1ABE0"/>
<comment type="caution">
    <text evidence="1">The sequence shown here is derived from an EMBL/GenBank/DDBJ whole genome shotgun (WGS) entry which is preliminary data.</text>
</comment>